<evidence type="ECO:0008006" key="7">
    <source>
        <dbReference type="Google" id="ProtNLM"/>
    </source>
</evidence>
<feature type="repeat" description="TPR" evidence="3">
    <location>
        <begin position="167"/>
        <end position="200"/>
    </location>
</feature>
<evidence type="ECO:0000256" key="2">
    <source>
        <dbReference type="ARBA" id="ARBA00038210"/>
    </source>
</evidence>
<dbReference type="AlphaFoldDB" id="A0AAU9KAH3"/>
<feature type="compositionally biased region" description="Basic and acidic residues" evidence="4">
    <location>
        <begin position="447"/>
        <end position="457"/>
    </location>
</feature>
<evidence type="ECO:0000256" key="3">
    <source>
        <dbReference type="PROSITE-ProRule" id="PRU00339"/>
    </source>
</evidence>
<gene>
    <name evidence="5" type="ORF">BSTOLATCC_MIC65344</name>
</gene>
<sequence length="466" mass="53120">MSNTKITVPAISTTNQAEEQKIEVLEQAAEKCADMGNFSKACQVYERIVQIKPSYEKGWTSLGHCYYIAQDYRKCYFAYQRALTIPRGNSNPQLWYGLGLLYLRFSSHNYAEMAFHEALKCDPNFEQKQTILLKLGVISKQALKYEDAIGLFKNCIQCDSEAISIVTQAYCCMGFCYHQLKRFGESLSSYRHAVSIEPNRYTLACLGWELYILGHYEEAHQCLELALDAEDQNQKYLDKLYYMLAMSHLQKNSIQNSSEFFEKILKNNQNDFHACCSYGILLAKEGKNAEALQILLKADQASVKGEFWINVGILYEQSKQNDDAIQAYQRALAIKSYELIAQERINEIGSGACKLSMMIHPQFDPTEFSASKPSPNISRNKDFAFGPPPELFAMHMMSFYQGFMNFIHNARNNLPPVEQNQSKQGGKPEGNHDEVQAAEILTGLNIEKSERTEDIGSKGRKRRKVN</sequence>
<organism evidence="5 6">
    <name type="scientific">Blepharisma stoltei</name>
    <dbReference type="NCBI Taxonomy" id="1481888"/>
    <lineage>
        <taxon>Eukaryota</taxon>
        <taxon>Sar</taxon>
        <taxon>Alveolata</taxon>
        <taxon>Ciliophora</taxon>
        <taxon>Postciliodesmatophora</taxon>
        <taxon>Heterotrichea</taxon>
        <taxon>Heterotrichida</taxon>
        <taxon>Blepharismidae</taxon>
        <taxon>Blepharisma</taxon>
    </lineage>
</organism>
<dbReference type="InterPro" id="IPR019734">
    <property type="entry name" value="TPR_rpt"/>
</dbReference>
<dbReference type="SUPFAM" id="SSF48452">
    <property type="entry name" value="TPR-like"/>
    <property type="match status" value="2"/>
</dbReference>
<dbReference type="EMBL" id="CAJZBQ010000063">
    <property type="protein sequence ID" value="CAG9336037.1"/>
    <property type="molecule type" value="Genomic_DNA"/>
</dbReference>
<dbReference type="Gene3D" id="1.25.40.10">
    <property type="entry name" value="Tetratricopeptide repeat domain"/>
    <property type="match status" value="3"/>
</dbReference>
<dbReference type="Pfam" id="PF13181">
    <property type="entry name" value="TPR_8"/>
    <property type="match status" value="2"/>
</dbReference>
<feature type="repeat" description="TPR" evidence="3">
    <location>
        <begin position="305"/>
        <end position="338"/>
    </location>
</feature>
<protein>
    <recommendedName>
        <fullName evidence="7">Tetratricopeptide repeat protein</fullName>
    </recommendedName>
</protein>
<evidence type="ECO:0000256" key="1">
    <source>
        <dbReference type="ARBA" id="ARBA00022803"/>
    </source>
</evidence>
<evidence type="ECO:0000313" key="5">
    <source>
        <dbReference type="EMBL" id="CAG9336037.1"/>
    </source>
</evidence>
<evidence type="ECO:0000256" key="4">
    <source>
        <dbReference type="SAM" id="MobiDB-lite"/>
    </source>
</evidence>
<dbReference type="InterPro" id="IPR011990">
    <property type="entry name" value="TPR-like_helical_dom_sf"/>
</dbReference>
<feature type="region of interest" description="Disordered" evidence="4">
    <location>
        <begin position="414"/>
        <end position="466"/>
    </location>
</feature>
<dbReference type="SMART" id="SM00028">
    <property type="entry name" value="TPR"/>
    <property type="match status" value="8"/>
</dbReference>
<dbReference type="Proteomes" id="UP001162131">
    <property type="component" value="Unassembled WGS sequence"/>
</dbReference>
<keyword evidence="1 3" id="KW-0802">TPR repeat</keyword>
<keyword evidence="6" id="KW-1185">Reference proteome</keyword>
<dbReference type="PROSITE" id="PS50005">
    <property type="entry name" value="TPR"/>
    <property type="match status" value="3"/>
</dbReference>
<comment type="caution">
    <text evidence="5">The sequence shown here is derived from an EMBL/GenBank/DDBJ whole genome shotgun (WGS) entry which is preliminary data.</text>
</comment>
<dbReference type="Pfam" id="PF13432">
    <property type="entry name" value="TPR_16"/>
    <property type="match status" value="1"/>
</dbReference>
<dbReference type="PANTHER" id="PTHR12558:SF13">
    <property type="entry name" value="CELL DIVISION CYCLE PROTEIN 27 HOMOLOG"/>
    <property type="match status" value="1"/>
</dbReference>
<proteinExistence type="inferred from homology"/>
<dbReference type="PANTHER" id="PTHR12558">
    <property type="entry name" value="CELL DIVISION CYCLE 16,23,27"/>
    <property type="match status" value="1"/>
</dbReference>
<feature type="repeat" description="TPR" evidence="3">
    <location>
        <begin position="92"/>
        <end position="125"/>
    </location>
</feature>
<accession>A0AAU9KAH3</accession>
<name>A0AAU9KAH3_9CILI</name>
<evidence type="ECO:0000313" key="6">
    <source>
        <dbReference type="Proteomes" id="UP001162131"/>
    </source>
</evidence>
<reference evidence="5" key="1">
    <citation type="submission" date="2021-09" db="EMBL/GenBank/DDBJ databases">
        <authorList>
            <consortium name="AG Swart"/>
            <person name="Singh M."/>
            <person name="Singh A."/>
            <person name="Seah K."/>
            <person name="Emmerich C."/>
        </authorList>
    </citation>
    <scope>NUCLEOTIDE SEQUENCE</scope>
    <source>
        <strain evidence="5">ATCC30299</strain>
    </source>
</reference>
<comment type="similarity">
    <text evidence="2">Belongs to the APC3/CDC27 family.</text>
</comment>